<gene>
    <name evidence="1" type="ORF">ZT3D7_G11670</name>
</gene>
<keyword evidence="2" id="KW-1185">Reference proteome</keyword>
<evidence type="ECO:0000313" key="2">
    <source>
        <dbReference type="Proteomes" id="UP000215127"/>
    </source>
</evidence>
<dbReference type="AlphaFoldDB" id="A0A1X7SA40"/>
<accession>A0A1X7SA40</accession>
<dbReference type="EMBL" id="LT853707">
    <property type="protein sequence ID" value="SMQ56515.1"/>
    <property type="molecule type" value="Genomic_DNA"/>
</dbReference>
<name>A0A1X7SA40_ZYMT9</name>
<dbReference type="Proteomes" id="UP000215127">
    <property type="component" value="Chromosome 19"/>
</dbReference>
<organism evidence="1 2">
    <name type="scientific">Zymoseptoria tritici (strain ST99CH_3D7)</name>
    <dbReference type="NCBI Taxonomy" id="1276538"/>
    <lineage>
        <taxon>Eukaryota</taxon>
        <taxon>Fungi</taxon>
        <taxon>Dikarya</taxon>
        <taxon>Ascomycota</taxon>
        <taxon>Pezizomycotina</taxon>
        <taxon>Dothideomycetes</taxon>
        <taxon>Dothideomycetidae</taxon>
        <taxon>Mycosphaerellales</taxon>
        <taxon>Mycosphaerellaceae</taxon>
        <taxon>Zymoseptoria</taxon>
    </lineage>
</organism>
<sequence>MISAESSDTPAHPEQSWIYLSTFPSFRRSYTASSSRLSAGRHFRTRFVSESFSYREGVLAPLASSARTVRPRRHHRHHE</sequence>
<evidence type="ECO:0000313" key="1">
    <source>
        <dbReference type="EMBL" id="SMQ56515.1"/>
    </source>
</evidence>
<reference evidence="1 2" key="1">
    <citation type="submission" date="2016-06" db="EMBL/GenBank/DDBJ databases">
        <authorList>
            <person name="Kjaerup R.B."/>
            <person name="Dalgaard T.S."/>
            <person name="Juul-Madsen H.R."/>
        </authorList>
    </citation>
    <scope>NUCLEOTIDE SEQUENCE [LARGE SCALE GENOMIC DNA]</scope>
</reference>
<protein>
    <submittedName>
        <fullName evidence="1">Uncharacterized protein</fullName>
    </submittedName>
</protein>
<proteinExistence type="predicted"/>